<dbReference type="GO" id="GO:0008360">
    <property type="term" value="P:regulation of cell shape"/>
    <property type="evidence" value="ECO:0007669"/>
    <property type="project" value="UniProtKB-KW"/>
</dbReference>
<evidence type="ECO:0000256" key="6">
    <source>
        <dbReference type="HAMAP-Rule" id="MF_02079"/>
    </source>
</evidence>
<dbReference type="NCBIfam" id="NF037961">
    <property type="entry name" value="RodA_shape"/>
    <property type="match status" value="1"/>
</dbReference>
<feature type="transmembrane region" description="Helical" evidence="6">
    <location>
        <begin position="397"/>
        <end position="416"/>
    </location>
</feature>
<proteinExistence type="inferred from homology"/>
<dbReference type="GO" id="GO:0071555">
    <property type="term" value="P:cell wall organization"/>
    <property type="evidence" value="ECO:0007669"/>
    <property type="project" value="UniProtKB-KW"/>
</dbReference>
<gene>
    <name evidence="6 7" type="primary">rodA</name>
    <name evidence="7" type="ORF">QQ91_0019450</name>
</gene>
<keyword evidence="6" id="KW-0961">Cell wall biogenesis/degradation</keyword>
<dbReference type="GO" id="GO:0005886">
    <property type="term" value="C:plasma membrane"/>
    <property type="evidence" value="ECO:0007669"/>
    <property type="project" value="UniProtKB-SubCell"/>
</dbReference>
<evidence type="ECO:0000313" key="8">
    <source>
        <dbReference type="Proteomes" id="UP000031561"/>
    </source>
</evidence>
<dbReference type="AlphaFoldDB" id="A0ABD4T9T7"/>
<dbReference type="InterPro" id="IPR011923">
    <property type="entry name" value="RodA/MrdB"/>
</dbReference>
<evidence type="ECO:0000256" key="3">
    <source>
        <dbReference type="ARBA" id="ARBA00022960"/>
    </source>
</evidence>
<feature type="transmembrane region" description="Helical" evidence="6">
    <location>
        <begin position="213"/>
        <end position="231"/>
    </location>
</feature>
<accession>A0ABD4T9T7</accession>
<reference evidence="7 8" key="1">
    <citation type="journal article" date="2015" name="Genome Announc.">
        <title>Draft Genome Sequence of Filamentous Marine Cyanobacterium Lyngbya confervoides Strain BDU141951.</title>
        <authorList>
            <person name="Chandrababunaidu M.M."/>
            <person name="Sen D."/>
            <person name="Tripathy S."/>
        </authorList>
    </citation>
    <scope>NUCLEOTIDE SEQUENCE [LARGE SCALE GENOMIC DNA]</scope>
    <source>
        <strain evidence="7 8">BDU141951</strain>
    </source>
</reference>
<evidence type="ECO:0000313" key="7">
    <source>
        <dbReference type="EMBL" id="MCM1985000.1"/>
    </source>
</evidence>
<dbReference type="PANTHER" id="PTHR30474">
    <property type="entry name" value="CELL CYCLE PROTEIN"/>
    <property type="match status" value="1"/>
</dbReference>
<dbReference type="Proteomes" id="UP000031561">
    <property type="component" value="Unassembled WGS sequence"/>
</dbReference>
<evidence type="ECO:0000256" key="5">
    <source>
        <dbReference type="ARBA" id="ARBA00023136"/>
    </source>
</evidence>
<protein>
    <recommendedName>
        <fullName evidence="6">Peptidoglycan glycosyltransferase RodA</fullName>
        <shortName evidence="6">PGT</shortName>
        <ecNumber evidence="6">2.4.99.28</ecNumber>
    </recommendedName>
    <alternativeName>
        <fullName evidence="6">Cell elongation protein RodA</fullName>
    </alternativeName>
    <alternativeName>
        <fullName evidence="6">Cell wall polymerase</fullName>
    </alternativeName>
    <alternativeName>
        <fullName evidence="6">Peptidoglycan polymerase</fullName>
        <shortName evidence="6">PG polymerase</shortName>
    </alternativeName>
</protein>
<sequence>MLRRSPFKFQQWKAWIQPWQGMDKILFGVVVTLTLLGGLLIRSTQLRGGWTDWVQHWVTGLVGIGIALLLARFRYHLILRWHWILYLLTNLSLLLVVFIGTSELGAQRWISVGGFNLQPSEFAKVGAIISLAALLQHWRADKLVSIFRTLAIIALPWGLVLIQPDLGTSLVFGAVSIGMLYWARAKLGWIFLALSPLISVILSNIPIQEPLKYQIYGGWAFFLASVAAFSFKHKIFAAISAVSLNGLAGFLGQKAWGLLKDYQQERIILFIEPEKDPLGGGYHLIQSRIAIGSGGLFGQGLNNGHQTKLQFIPEQHTDFIFSAIGEQLGYVGSVAILVAFWVICWRLVMIARTSKDDFGSLLCIGILSMVIFQVFVNISMTIGLAPVTGIPLPWISYGRSALLTNFIALGLAESVANHRQVKRF</sequence>
<dbReference type="EC" id="2.4.99.28" evidence="6"/>
<keyword evidence="4 6" id="KW-1133">Transmembrane helix</keyword>
<feature type="transmembrane region" description="Helical" evidence="6">
    <location>
        <begin position="143"/>
        <end position="160"/>
    </location>
</feature>
<keyword evidence="6" id="KW-0808">Transferase</keyword>
<feature type="transmembrane region" description="Helical" evidence="6">
    <location>
        <begin position="328"/>
        <end position="349"/>
    </location>
</feature>
<feature type="transmembrane region" description="Helical" evidence="6">
    <location>
        <begin position="361"/>
        <end position="385"/>
    </location>
</feature>
<feature type="transmembrane region" description="Helical" evidence="6">
    <location>
        <begin position="166"/>
        <end position="182"/>
    </location>
</feature>
<evidence type="ECO:0000256" key="2">
    <source>
        <dbReference type="ARBA" id="ARBA00022692"/>
    </source>
</evidence>
<dbReference type="GO" id="GO:0009252">
    <property type="term" value="P:peptidoglycan biosynthetic process"/>
    <property type="evidence" value="ECO:0007669"/>
    <property type="project" value="UniProtKB-UniRule"/>
</dbReference>
<dbReference type="NCBIfam" id="TIGR02210">
    <property type="entry name" value="rodA_shape"/>
    <property type="match status" value="1"/>
</dbReference>
<dbReference type="RefSeq" id="WP_166277609.1">
    <property type="nucleotide sequence ID" value="NZ_JTHE03000109.1"/>
</dbReference>
<keyword evidence="6" id="KW-0573">Peptidoglycan synthesis</keyword>
<keyword evidence="2 6" id="KW-0812">Transmembrane</keyword>
<comment type="catalytic activity">
    <reaction evidence="6">
        <text>[GlcNAc-(1-&gt;4)-Mur2Ac(oyl-L-Ala-gamma-D-Glu-L-Lys-D-Ala-D-Ala)](n)-di-trans,octa-cis-undecaprenyl diphosphate + beta-D-GlcNAc-(1-&gt;4)-Mur2Ac(oyl-L-Ala-gamma-D-Glu-L-Lys-D-Ala-D-Ala)-di-trans,octa-cis-undecaprenyl diphosphate = [GlcNAc-(1-&gt;4)-Mur2Ac(oyl-L-Ala-gamma-D-Glu-L-Lys-D-Ala-D-Ala)](n+1)-di-trans,octa-cis-undecaprenyl diphosphate + di-trans,octa-cis-undecaprenyl diphosphate + H(+)</text>
        <dbReference type="Rhea" id="RHEA:23708"/>
        <dbReference type="Rhea" id="RHEA-COMP:9602"/>
        <dbReference type="Rhea" id="RHEA-COMP:9603"/>
        <dbReference type="ChEBI" id="CHEBI:15378"/>
        <dbReference type="ChEBI" id="CHEBI:58405"/>
        <dbReference type="ChEBI" id="CHEBI:60033"/>
        <dbReference type="ChEBI" id="CHEBI:78435"/>
        <dbReference type="EC" id="2.4.99.28"/>
    </reaction>
</comment>
<dbReference type="InterPro" id="IPR001182">
    <property type="entry name" value="FtsW/RodA"/>
</dbReference>
<dbReference type="Pfam" id="PF01098">
    <property type="entry name" value="FTSW_RODA_SPOVE"/>
    <property type="match status" value="2"/>
</dbReference>
<comment type="pathway">
    <text evidence="6">Cell wall biogenesis; peptidoglycan biosynthesis.</text>
</comment>
<comment type="function">
    <text evidence="6">Peptidoglycan polymerase that is essential for cell wall elongation.</text>
</comment>
<keyword evidence="6" id="KW-0328">Glycosyltransferase</keyword>
<evidence type="ECO:0000256" key="1">
    <source>
        <dbReference type="ARBA" id="ARBA00004141"/>
    </source>
</evidence>
<keyword evidence="8" id="KW-1185">Reference proteome</keyword>
<evidence type="ECO:0000256" key="4">
    <source>
        <dbReference type="ARBA" id="ARBA00022989"/>
    </source>
</evidence>
<dbReference type="EMBL" id="JTHE03000109">
    <property type="protein sequence ID" value="MCM1985000.1"/>
    <property type="molecule type" value="Genomic_DNA"/>
</dbReference>
<keyword evidence="3 6" id="KW-0133">Cell shape</keyword>
<comment type="similarity">
    <text evidence="6">Belongs to the SEDS family. MrdB/RodA subfamily.</text>
</comment>
<feature type="transmembrane region" description="Helical" evidence="6">
    <location>
        <begin position="189"/>
        <end position="207"/>
    </location>
</feature>
<dbReference type="GO" id="GO:0008955">
    <property type="term" value="F:peptidoglycan glycosyltransferase activity"/>
    <property type="evidence" value="ECO:0007669"/>
    <property type="project" value="UniProtKB-UniRule"/>
</dbReference>
<name>A0ABD4T9T7_9CYAN</name>
<feature type="transmembrane region" description="Helical" evidence="6">
    <location>
        <begin position="83"/>
        <end position="102"/>
    </location>
</feature>
<comment type="subcellular location">
    <subcellularLocation>
        <location evidence="6">Cell membrane</location>
        <topology evidence="6">Multi-pass membrane protein</topology>
    </subcellularLocation>
    <subcellularLocation>
        <location evidence="1">Membrane</location>
        <topology evidence="1">Multi-pass membrane protein</topology>
    </subcellularLocation>
</comment>
<organism evidence="7 8">
    <name type="scientific">Lyngbya confervoides BDU141951</name>
    <dbReference type="NCBI Taxonomy" id="1574623"/>
    <lineage>
        <taxon>Bacteria</taxon>
        <taxon>Bacillati</taxon>
        <taxon>Cyanobacteriota</taxon>
        <taxon>Cyanophyceae</taxon>
        <taxon>Oscillatoriophycideae</taxon>
        <taxon>Oscillatoriales</taxon>
        <taxon>Microcoleaceae</taxon>
        <taxon>Lyngbya</taxon>
    </lineage>
</organism>
<feature type="transmembrane region" description="Helical" evidence="6">
    <location>
        <begin position="21"/>
        <end position="41"/>
    </location>
</feature>
<dbReference type="HAMAP" id="MF_02079">
    <property type="entry name" value="PGT_RodA"/>
    <property type="match status" value="1"/>
</dbReference>
<dbReference type="PANTHER" id="PTHR30474:SF1">
    <property type="entry name" value="PEPTIDOGLYCAN GLYCOSYLTRANSFERASE MRDB"/>
    <property type="match status" value="1"/>
</dbReference>
<keyword evidence="5 6" id="KW-0472">Membrane</keyword>
<feature type="transmembrane region" description="Helical" evidence="6">
    <location>
        <begin position="53"/>
        <end position="71"/>
    </location>
</feature>
<comment type="caution">
    <text evidence="7">The sequence shown here is derived from an EMBL/GenBank/DDBJ whole genome shotgun (WGS) entry which is preliminary data.</text>
</comment>
<keyword evidence="6" id="KW-1003">Cell membrane</keyword>